<accession>A0A0F9XFR8</accession>
<protein>
    <recommendedName>
        <fullName evidence="1">Serine aminopeptidase S33 domain-containing protein</fullName>
    </recommendedName>
</protein>
<feature type="domain" description="Serine aminopeptidase S33" evidence="1">
    <location>
        <begin position="41"/>
        <end position="293"/>
    </location>
</feature>
<dbReference type="EMBL" id="LAZR01000055">
    <property type="protein sequence ID" value="KKN97826.1"/>
    <property type="molecule type" value="Genomic_DNA"/>
</dbReference>
<dbReference type="InterPro" id="IPR029058">
    <property type="entry name" value="AB_hydrolase_fold"/>
</dbReference>
<dbReference type="PANTHER" id="PTHR11614">
    <property type="entry name" value="PHOSPHOLIPASE-RELATED"/>
    <property type="match status" value="1"/>
</dbReference>
<organism evidence="2">
    <name type="scientific">marine sediment metagenome</name>
    <dbReference type="NCBI Taxonomy" id="412755"/>
    <lineage>
        <taxon>unclassified sequences</taxon>
        <taxon>metagenomes</taxon>
        <taxon>ecological metagenomes</taxon>
    </lineage>
</organism>
<dbReference type="InterPro" id="IPR022742">
    <property type="entry name" value="Hydrolase_4"/>
</dbReference>
<evidence type="ECO:0000313" key="2">
    <source>
        <dbReference type="EMBL" id="KKN97826.1"/>
    </source>
</evidence>
<gene>
    <name evidence="2" type="ORF">LCGC14_0153400</name>
</gene>
<name>A0A0F9XFR8_9ZZZZ</name>
<comment type="caution">
    <text evidence="2">The sequence shown here is derived from an EMBL/GenBank/DDBJ whole genome shotgun (WGS) entry which is preliminary data.</text>
</comment>
<evidence type="ECO:0000259" key="1">
    <source>
        <dbReference type="Pfam" id="PF12146"/>
    </source>
</evidence>
<dbReference type="SUPFAM" id="SSF53474">
    <property type="entry name" value="alpha/beta-Hydrolases"/>
    <property type="match status" value="1"/>
</dbReference>
<dbReference type="Gene3D" id="3.40.50.1820">
    <property type="entry name" value="alpha/beta hydrolase"/>
    <property type="match status" value="1"/>
</dbReference>
<dbReference type="InterPro" id="IPR051044">
    <property type="entry name" value="MAG_DAG_Lipase"/>
</dbReference>
<dbReference type="AlphaFoldDB" id="A0A0F9XFR8"/>
<dbReference type="Pfam" id="PF12146">
    <property type="entry name" value="Hydrolase_4"/>
    <property type="match status" value="1"/>
</dbReference>
<sequence length="314" mass="34479">MLETAPFFTDIAPLPETGQAHWAETSDGKKLRVAHWPLDGAKGTVLLFPGRTEYVEKYAMTASALAKKGLAVIAIDWRGQGLSDRLISDRNIGHVDVFSDYQKDVAAMMRTARALQLPRPYFLLAHSMGGAIGLRACMEGLSVQAAAFTAPMWGIHIAPHMRLVAAGLSQLMPRIGQGYRLPMGTQAASYVSTAPFEGNMLTTDPEMYEMMRTQINAHPDLSLGGPSFIWLREALTETKHLSLRAAPSLPCATFLGSNERIVHKDRIHARMETWKGGKLHIIDGAEHEVLMETPAIRDNAVEEMAALFFGNAKK</sequence>
<reference evidence="2" key="1">
    <citation type="journal article" date="2015" name="Nature">
        <title>Complex archaea that bridge the gap between prokaryotes and eukaryotes.</title>
        <authorList>
            <person name="Spang A."/>
            <person name="Saw J.H."/>
            <person name="Jorgensen S.L."/>
            <person name="Zaremba-Niedzwiedzka K."/>
            <person name="Martijn J."/>
            <person name="Lind A.E."/>
            <person name="van Eijk R."/>
            <person name="Schleper C."/>
            <person name="Guy L."/>
            <person name="Ettema T.J."/>
        </authorList>
    </citation>
    <scope>NUCLEOTIDE SEQUENCE</scope>
</reference>
<proteinExistence type="predicted"/>